<reference evidence="12 13" key="1">
    <citation type="submission" date="2022-10" db="EMBL/GenBank/DDBJ databases">
        <title>Janthinobacterium sp. hw3 Genome sequencing.</title>
        <authorList>
            <person name="Park S."/>
        </authorList>
    </citation>
    <scope>NUCLEOTIDE SEQUENCE [LARGE SCALE GENOMIC DNA]</scope>
    <source>
        <strain evidence="13">hw3</strain>
    </source>
</reference>
<keyword evidence="6" id="KW-0067">ATP-binding</keyword>
<dbReference type="InterPro" id="IPR018303">
    <property type="entry name" value="ATPase_P-typ_P_site"/>
</dbReference>
<evidence type="ECO:0000256" key="3">
    <source>
        <dbReference type="ARBA" id="ARBA00022475"/>
    </source>
</evidence>
<dbReference type="PRINTS" id="PR00120">
    <property type="entry name" value="HATPASE"/>
</dbReference>
<dbReference type="SMART" id="SM00831">
    <property type="entry name" value="Cation_ATPase_N"/>
    <property type="match status" value="1"/>
</dbReference>
<dbReference type="SUPFAM" id="SSF56784">
    <property type="entry name" value="HAD-like"/>
    <property type="match status" value="1"/>
</dbReference>
<dbReference type="SFLD" id="SFLDF00027">
    <property type="entry name" value="p-type_atpase"/>
    <property type="match status" value="1"/>
</dbReference>
<evidence type="ECO:0000313" key="13">
    <source>
        <dbReference type="Proteomes" id="UP001221208"/>
    </source>
</evidence>
<dbReference type="InterPro" id="IPR004014">
    <property type="entry name" value="ATPase_P-typ_cation-transptr_N"/>
</dbReference>
<keyword evidence="13" id="KW-1185">Reference proteome</keyword>
<dbReference type="InterPro" id="IPR008250">
    <property type="entry name" value="ATPase_P-typ_transduc_dom_A_sf"/>
</dbReference>
<dbReference type="Pfam" id="PF00689">
    <property type="entry name" value="Cation_ATPase_C"/>
    <property type="match status" value="1"/>
</dbReference>
<feature type="domain" description="Cation-transporting P-type ATPase N-terminal" evidence="11">
    <location>
        <begin position="69"/>
        <end position="142"/>
    </location>
</feature>
<keyword evidence="9" id="KW-0472">Membrane</keyword>
<dbReference type="EMBL" id="JAQQXR010000001">
    <property type="protein sequence ID" value="MDC8756528.1"/>
    <property type="molecule type" value="Genomic_DNA"/>
</dbReference>
<dbReference type="SUPFAM" id="SSF81665">
    <property type="entry name" value="Calcium ATPase, transmembrane domain M"/>
    <property type="match status" value="1"/>
</dbReference>
<dbReference type="Gene3D" id="1.20.1110.10">
    <property type="entry name" value="Calcium-transporting ATPase, transmembrane domain"/>
    <property type="match status" value="1"/>
</dbReference>
<dbReference type="InterPro" id="IPR001757">
    <property type="entry name" value="P_typ_ATPase"/>
</dbReference>
<evidence type="ECO:0000256" key="6">
    <source>
        <dbReference type="ARBA" id="ARBA00022840"/>
    </source>
</evidence>
<evidence type="ECO:0000259" key="11">
    <source>
        <dbReference type="SMART" id="SM00831"/>
    </source>
</evidence>
<dbReference type="InterPro" id="IPR023214">
    <property type="entry name" value="HAD_sf"/>
</dbReference>
<dbReference type="NCBIfam" id="TIGR01494">
    <property type="entry name" value="ATPase_P-type"/>
    <property type="match status" value="2"/>
</dbReference>
<sequence length="945" mass="98405">MSRHHGITAVYANPLTARVLILFDPSLQTALLLAEIGISAVSRQADASVPAAVAAPPRSPPRAQPGYAPWHGREAAAALAFFGSAARRGLAQDEAERRLRQGQNVLSKAAPVSSLEIALNQFKNLPSLLLGVSALVSVATGGLPEAAAIAAVLVLNGGIGFVTERRAESTIASLSELVDDVVPVLRDGAVRQVESAHLVPGDILVLTPGIRIGADARLLQSSDLSIDESALTGESLPAPKDSAPLPPATPLPGRRNMAYRGTAVSAGSGLALVVGTGDNTEVGAIQALSTGTRRPKTPIQRQLDHLGNQLVKVSGAICLGIFGLGLLRGYHWLHILKTSTSLAIAALPEGLPAVATTSLARGIRRMREHQVLMRRLHAVETIGAIQTICLDKTGTLTLNRMSAVALRSHALQADRTQADWPARAADDAGRAELARLLQVCVLCNQAELRETPPQDAAPNGSATENALLELAAGAGIGATPLRRHFPLLQTELRMEGRNYMRTLHAMPDAARRLIAVKGNPAEVLDLCTHYLAGAQALALDAGARNAIARQNEGMAEQQLRVLGFAFAEAPAGADAAPLTWIGLVGLADPLRPGVERVIASFHDAGIRTVMLTGDQAATAYVIGQSLHLNNGDALHIVDAEQLEAIAPQRLQALADNAHIFSRVSPARKLQIVRALQRGGKTIAMTGDGINDGPALRAADIGIAMGGGTDVALSVADVVLKGDRLDTLLEAVRQGRTISNNIRKSLHFLLSSNLSEILAVLGSVALGSGQPLTPVQLLWLNLLSDMLPAIALVAEPAEGDVMQQAPRDPQRPIVGAGELRLYAREAGWLAGGALGAYLGGVACHGDGRRAGSIAFNALVLGQLLHALSCRSERRRLFAAAGAPPNHHLSLAVGASIGLQVAANLLPGLRRVLGIAPMGALDALLALAGAGLPLLVNEAAKPATPPD</sequence>
<accession>A0ABT5JUZ3</accession>
<dbReference type="InterPro" id="IPR050510">
    <property type="entry name" value="Cation_transp_ATPase_P-type"/>
</dbReference>
<keyword evidence="5" id="KW-0547">Nucleotide-binding</keyword>
<dbReference type="InterPro" id="IPR006068">
    <property type="entry name" value="ATPase_P-typ_cation-transptr_C"/>
</dbReference>
<dbReference type="InterPro" id="IPR044492">
    <property type="entry name" value="P_typ_ATPase_HD_dom"/>
</dbReference>
<dbReference type="SUPFAM" id="SSF81653">
    <property type="entry name" value="Calcium ATPase, transduction domain A"/>
    <property type="match status" value="1"/>
</dbReference>
<dbReference type="InterPro" id="IPR023298">
    <property type="entry name" value="ATPase_P-typ_TM_dom_sf"/>
</dbReference>
<dbReference type="InterPro" id="IPR059000">
    <property type="entry name" value="ATPase_P-type_domA"/>
</dbReference>
<evidence type="ECO:0000256" key="9">
    <source>
        <dbReference type="ARBA" id="ARBA00023136"/>
    </source>
</evidence>
<dbReference type="Pfam" id="PF13246">
    <property type="entry name" value="Cation_ATPase"/>
    <property type="match status" value="1"/>
</dbReference>
<comment type="caution">
    <text evidence="12">The sequence shown here is derived from an EMBL/GenBank/DDBJ whole genome shotgun (WGS) entry which is preliminary data.</text>
</comment>
<dbReference type="Gene3D" id="2.70.150.10">
    <property type="entry name" value="Calcium-transporting ATPase, cytoplasmic transduction domain A"/>
    <property type="match status" value="1"/>
</dbReference>
<dbReference type="SFLD" id="SFLDG00002">
    <property type="entry name" value="C1.7:_P-type_atpase_like"/>
    <property type="match status" value="1"/>
</dbReference>
<dbReference type="SFLD" id="SFLDS00003">
    <property type="entry name" value="Haloacid_Dehalogenase"/>
    <property type="match status" value="1"/>
</dbReference>
<dbReference type="RefSeq" id="WP_273669163.1">
    <property type="nucleotide sequence ID" value="NZ_JAQQXR010000001.1"/>
</dbReference>
<keyword evidence="8" id="KW-1133">Transmembrane helix</keyword>
<evidence type="ECO:0000313" key="12">
    <source>
        <dbReference type="EMBL" id="MDC8756528.1"/>
    </source>
</evidence>
<comment type="similarity">
    <text evidence="2">Belongs to the cation transport ATPase (P-type) (TC 3.A.3) family. Type IIA subfamily.</text>
</comment>
<dbReference type="PRINTS" id="PR00119">
    <property type="entry name" value="CATATPASE"/>
</dbReference>
<dbReference type="PROSITE" id="PS00154">
    <property type="entry name" value="ATPASE_E1_E2"/>
    <property type="match status" value="1"/>
</dbReference>
<organism evidence="12 13">
    <name type="scientific">Janthinobacterium fluminis</name>
    <dbReference type="NCBI Taxonomy" id="2987524"/>
    <lineage>
        <taxon>Bacteria</taxon>
        <taxon>Pseudomonadati</taxon>
        <taxon>Pseudomonadota</taxon>
        <taxon>Betaproteobacteria</taxon>
        <taxon>Burkholderiales</taxon>
        <taxon>Oxalobacteraceae</taxon>
        <taxon>Janthinobacterium</taxon>
    </lineage>
</organism>
<dbReference type="InterPro" id="IPR036412">
    <property type="entry name" value="HAD-like_sf"/>
</dbReference>
<dbReference type="PANTHER" id="PTHR43294">
    <property type="entry name" value="SODIUM/POTASSIUM-TRANSPORTING ATPASE SUBUNIT ALPHA"/>
    <property type="match status" value="1"/>
</dbReference>
<protein>
    <submittedName>
        <fullName evidence="12">Cation-transporting P-type ATPase</fullName>
    </submittedName>
</protein>
<evidence type="ECO:0000256" key="10">
    <source>
        <dbReference type="SAM" id="MobiDB-lite"/>
    </source>
</evidence>
<dbReference type="Pfam" id="PF00122">
    <property type="entry name" value="E1-E2_ATPase"/>
    <property type="match status" value="1"/>
</dbReference>
<keyword evidence="7" id="KW-1278">Translocase</keyword>
<evidence type="ECO:0000256" key="2">
    <source>
        <dbReference type="ARBA" id="ARBA00005675"/>
    </source>
</evidence>
<proteinExistence type="inferred from homology"/>
<dbReference type="Gene3D" id="3.40.1110.10">
    <property type="entry name" value="Calcium-transporting ATPase, cytoplasmic domain N"/>
    <property type="match status" value="1"/>
</dbReference>
<keyword evidence="4" id="KW-0812">Transmembrane</keyword>
<keyword evidence="3" id="KW-1003">Cell membrane</keyword>
<name>A0ABT5JUZ3_9BURK</name>
<evidence type="ECO:0000256" key="5">
    <source>
        <dbReference type="ARBA" id="ARBA00022741"/>
    </source>
</evidence>
<dbReference type="Gene3D" id="3.40.50.1000">
    <property type="entry name" value="HAD superfamily/HAD-like"/>
    <property type="match status" value="1"/>
</dbReference>
<comment type="subcellular location">
    <subcellularLocation>
        <location evidence="1">Cell membrane</location>
        <topology evidence="1">Multi-pass membrane protein</topology>
    </subcellularLocation>
</comment>
<dbReference type="InterPro" id="IPR023299">
    <property type="entry name" value="ATPase_P-typ_cyto_dom_N"/>
</dbReference>
<dbReference type="Proteomes" id="UP001221208">
    <property type="component" value="Unassembled WGS sequence"/>
</dbReference>
<evidence type="ECO:0000256" key="8">
    <source>
        <dbReference type="ARBA" id="ARBA00022989"/>
    </source>
</evidence>
<feature type="region of interest" description="Disordered" evidence="10">
    <location>
        <begin position="232"/>
        <end position="253"/>
    </location>
</feature>
<evidence type="ECO:0000256" key="7">
    <source>
        <dbReference type="ARBA" id="ARBA00022967"/>
    </source>
</evidence>
<dbReference type="Pfam" id="PF00690">
    <property type="entry name" value="Cation_ATPase_N"/>
    <property type="match status" value="1"/>
</dbReference>
<gene>
    <name evidence="12" type="ORF">OIK44_02870</name>
</gene>
<dbReference type="PANTHER" id="PTHR43294:SF21">
    <property type="entry name" value="CATION TRANSPORTING ATPASE"/>
    <property type="match status" value="1"/>
</dbReference>
<evidence type="ECO:0000256" key="1">
    <source>
        <dbReference type="ARBA" id="ARBA00004651"/>
    </source>
</evidence>
<evidence type="ECO:0000256" key="4">
    <source>
        <dbReference type="ARBA" id="ARBA00022692"/>
    </source>
</evidence>